<dbReference type="InterPro" id="IPR003594">
    <property type="entry name" value="HATPase_dom"/>
</dbReference>
<keyword evidence="4" id="KW-0802">TPR repeat</keyword>
<dbReference type="Pfam" id="PF02518">
    <property type="entry name" value="HATPase_c"/>
    <property type="match status" value="1"/>
</dbReference>
<dbReference type="Pfam" id="PF13424">
    <property type="entry name" value="TPR_12"/>
    <property type="match status" value="1"/>
</dbReference>
<dbReference type="InterPro" id="IPR011712">
    <property type="entry name" value="Sig_transdc_His_kin_sub3_dim/P"/>
</dbReference>
<protein>
    <recommendedName>
        <fullName evidence="6">Histidine kinase domain-containing protein</fullName>
    </recommendedName>
</protein>
<dbReference type="SUPFAM" id="SSF48452">
    <property type="entry name" value="TPR-like"/>
    <property type="match status" value="2"/>
</dbReference>
<dbReference type="SUPFAM" id="SSF55874">
    <property type="entry name" value="ATPase domain of HSP90 chaperone/DNA topoisomerase II/histidine kinase"/>
    <property type="match status" value="1"/>
</dbReference>
<keyword evidence="5" id="KW-1133">Transmembrane helix</keyword>
<dbReference type="EMBL" id="QMFY01000005">
    <property type="protein sequence ID" value="RAW01002.1"/>
    <property type="molecule type" value="Genomic_DNA"/>
</dbReference>
<proteinExistence type="predicted"/>
<dbReference type="SMART" id="SM00028">
    <property type="entry name" value="TPR"/>
    <property type="match status" value="5"/>
</dbReference>
<dbReference type="PROSITE" id="PS50109">
    <property type="entry name" value="HIS_KIN"/>
    <property type="match status" value="1"/>
</dbReference>
<keyword evidence="5" id="KW-0472">Membrane</keyword>
<feature type="transmembrane region" description="Helical" evidence="5">
    <location>
        <begin position="427"/>
        <end position="446"/>
    </location>
</feature>
<feature type="repeat" description="TPR" evidence="4">
    <location>
        <begin position="149"/>
        <end position="182"/>
    </location>
</feature>
<dbReference type="AlphaFoldDB" id="A0A364Y2U1"/>
<dbReference type="InterPro" id="IPR005467">
    <property type="entry name" value="His_kinase_dom"/>
</dbReference>
<dbReference type="Pfam" id="PF07730">
    <property type="entry name" value="HisKA_3"/>
    <property type="match status" value="1"/>
</dbReference>
<evidence type="ECO:0000256" key="1">
    <source>
        <dbReference type="ARBA" id="ARBA00022679"/>
    </source>
</evidence>
<dbReference type="PROSITE" id="PS50005">
    <property type="entry name" value="TPR"/>
    <property type="match status" value="1"/>
</dbReference>
<comment type="caution">
    <text evidence="7">The sequence shown here is derived from an EMBL/GenBank/DDBJ whole genome shotgun (WGS) entry which is preliminary data.</text>
</comment>
<dbReference type="Proteomes" id="UP000251889">
    <property type="component" value="Unassembled WGS sequence"/>
</dbReference>
<dbReference type="InterPro" id="IPR050482">
    <property type="entry name" value="Sensor_HK_TwoCompSys"/>
</dbReference>
<dbReference type="InterPro" id="IPR011990">
    <property type="entry name" value="TPR-like_helical_dom_sf"/>
</dbReference>
<dbReference type="OrthoDB" id="9760839at2"/>
<dbReference type="Gene3D" id="3.30.565.10">
    <property type="entry name" value="Histidine kinase-like ATPase, C-terminal domain"/>
    <property type="match status" value="1"/>
</dbReference>
<organism evidence="7 8">
    <name type="scientific">Pseudochryseolinea flava</name>
    <dbReference type="NCBI Taxonomy" id="2059302"/>
    <lineage>
        <taxon>Bacteria</taxon>
        <taxon>Pseudomonadati</taxon>
        <taxon>Bacteroidota</taxon>
        <taxon>Cytophagia</taxon>
        <taxon>Cytophagales</taxon>
        <taxon>Fulvivirgaceae</taxon>
        <taxon>Pseudochryseolinea</taxon>
    </lineage>
</organism>
<keyword evidence="8" id="KW-1185">Reference proteome</keyword>
<evidence type="ECO:0000256" key="4">
    <source>
        <dbReference type="PROSITE-ProRule" id="PRU00339"/>
    </source>
</evidence>
<keyword evidence="1" id="KW-0808">Transferase</keyword>
<evidence type="ECO:0000256" key="3">
    <source>
        <dbReference type="ARBA" id="ARBA00023012"/>
    </source>
</evidence>
<evidence type="ECO:0000259" key="6">
    <source>
        <dbReference type="PROSITE" id="PS50109"/>
    </source>
</evidence>
<dbReference type="RefSeq" id="WP_112747158.1">
    <property type="nucleotide sequence ID" value="NZ_QMFY01000005.1"/>
</dbReference>
<evidence type="ECO:0000256" key="5">
    <source>
        <dbReference type="SAM" id="Phobius"/>
    </source>
</evidence>
<dbReference type="GO" id="GO:0016020">
    <property type="term" value="C:membrane"/>
    <property type="evidence" value="ECO:0007669"/>
    <property type="project" value="InterPro"/>
</dbReference>
<feature type="domain" description="Histidine kinase" evidence="6">
    <location>
        <begin position="592"/>
        <end position="678"/>
    </location>
</feature>
<keyword evidence="3" id="KW-0902">Two-component regulatory system</keyword>
<reference evidence="7 8" key="1">
    <citation type="submission" date="2018-06" db="EMBL/GenBank/DDBJ databases">
        <title>Chryseolinea flavus sp. nov., a member of the phylum Bacteroidetes isolated from soil.</title>
        <authorList>
            <person name="Li Y."/>
            <person name="Wang J."/>
        </authorList>
    </citation>
    <scope>NUCLEOTIDE SEQUENCE [LARGE SCALE GENOMIC DNA]</scope>
    <source>
        <strain evidence="7 8">SDU1-6</strain>
    </source>
</reference>
<dbReference type="Gene3D" id="1.20.5.1930">
    <property type="match status" value="1"/>
</dbReference>
<keyword evidence="2" id="KW-0418">Kinase</keyword>
<dbReference type="InterPro" id="IPR036890">
    <property type="entry name" value="HATPase_C_sf"/>
</dbReference>
<accession>A0A364Y2U1</accession>
<dbReference type="Gene3D" id="1.25.40.10">
    <property type="entry name" value="Tetratricopeptide repeat domain"/>
    <property type="match status" value="2"/>
</dbReference>
<dbReference type="CDD" id="cd16917">
    <property type="entry name" value="HATPase_UhpB-NarQ-NarX-like"/>
    <property type="match status" value="1"/>
</dbReference>
<dbReference type="GO" id="GO:0046983">
    <property type="term" value="F:protein dimerization activity"/>
    <property type="evidence" value="ECO:0007669"/>
    <property type="project" value="InterPro"/>
</dbReference>
<evidence type="ECO:0000313" key="8">
    <source>
        <dbReference type="Proteomes" id="UP000251889"/>
    </source>
</evidence>
<keyword evidence="5" id="KW-0812">Transmembrane</keyword>
<name>A0A364Y2U1_9BACT</name>
<dbReference type="GO" id="GO:0000155">
    <property type="term" value="F:phosphorelay sensor kinase activity"/>
    <property type="evidence" value="ECO:0007669"/>
    <property type="project" value="InterPro"/>
</dbReference>
<sequence>MDRIKIHEKVDEIPNVSLVYLQSTYMNMSIRICIVSILLCATALKLEGQQQKPDSLARALMSMPDDTTKVNQYYIAGKTFERQSPERAMMLYDSAYALAKRLGFRKGEATYAGHAISILNSKGKFKEALELTKQALAIFETLGSERDLAIAYTNVGSEWHYLSDFPQASENYLKALALSEKIGDQYSQRILNNNLASIFINLQQYEKGKSYAEKSLHIARALKNDYAISSSMFNIATAELYLKQYDSALHHYQVIHAIGIRTDDYIVVLDGLLGQADAYLHKSDFTNAEPLYRKVISYSKEKEAPEYELYAWMGLSDVYQKTKMFNESGRAIQQGMSIANLLGSLFELKDLYLKASELEEKKGDFEQALTFRKKFEMLNDSIVGENSKSKIELLEVRYESEQKAATIRALQAEKDIQILTIRQHRNIAFALAAVVIAVVAIAFLIFRNYRQKQTLQQQQINQLEKEKKLSATEAILKGETQERTRLARDLHDGLGGMLSGIKFSLNTMKENLVMTPKNQEAFERSIDQLDQSIKEMRRVAHSMMPESLVRFGLDIALQDFCKGIGQSQALKIKYQSLGVTQTKFDEAVALTIYRIAQELINNTLKHSGAKNVLVQLSKTDAKVAITVEDDGKGFDTKQLSKSPGIGWANIMNRIETLNGVLDLSSDANGTSIHIEFNT</sequence>
<dbReference type="PANTHER" id="PTHR24421">
    <property type="entry name" value="NITRATE/NITRITE SENSOR PROTEIN NARX-RELATED"/>
    <property type="match status" value="1"/>
</dbReference>
<gene>
    <name evidence="7" type="ORF">DQQ10_12270</name>
</gene>
<evidence type="ECO:0000313" key="7">
    <source>
        <dbReference type="EMBL" id="RAW01002.1"/>
    </source>
</evidence>
<evidence type="ECO:0000256" key="2">
    <source>
        <dbReference type="ARBA" id="ARBA00022777"/>
    </source>
</evidence>
<dbReference type="InterPro" id="IPR019734">
    <property type="entry name" value="TPR_rpt"/>
</dbReference>